<dbReference type="PROSITE" id="PS50943">
    <property type="entry name" value="HTH_CROC1"/>
    <property type="match status" value="1"/>
</dbReference>
<gene>
    <name evidence="2" type="ORF">HBH25_00875</name>
</gene>
<protein>
    <submittedName>
        <fullName evidence="2">Helix-turn-helix domain-containing protein</fullName>
    </submittedName>
</protein>
<dbReference type="SUPFAM" id="SSF47413">
    <property type="entry name" value="lambda repressor-like DNA-binding domains"/>
    <property type="match status" value="1"/>
</dbReference>
<dbReference type="InterPro" id="IPR001387">
    <property type="entry name" value="Cro/C1-type_HTH"/>
</dbReference>
<dbReference type="EMBL" id="JAAVJI010000001">
    <property type="protein sequence ID" value="NJO99422.1"/>
    <property type="molecule type" value="Genomic_DNA"/>
</dbReference>
<accession>A0ABX0YBD5</accession>
<dbReference type="InterPro" id="IPR015927">
    <property type="entry name" value="Peptidase_S24_S26A/B/C"/>
</dbReference>
<dbReference type="Gene3D" id="1.10.260.40">
    <property type="entry name" value="lambda repressor-like DNA-binding domains"/>
    <property type="match status" value="1"/>
</dbReference>
<dbReference type="SMART" id="SM00530">
    <property type="entry name" value="HTH_XRE"/>
    <property type="match status" value="1"/>
</dbReference>
<dbReference type="CDD" id="cd00093">
    <property type="entry name" value="HTH_XRE"/>
    <property type="match status" value="1"/>
</dbReference>
<evidence type="ECO:0000313" key="2">
    <source>
        <dbReference type="EMBL" id="NJO99422.1"/>
    </source>
</evidence>
<reference evidence="2 3" key="1">
    <citation type="submission" date="2020-03" db="EMBL/GenBank/DDBJ databases">
        <authorList>
            <person name="Wang L."/>
            <person name="He N."/>
            <person name="Li Y."/>
            <person name="Fang Y."/>
            <person name="Zhang F."/>
        </authorList>
    </citation>
    <scope>NUCLEOTIDE SEQUENCE [LARGE SCALE GENOMIC DNA]</scope>
    <source>
        <strain evidence="3">hsmgli-8</strain>
    </source>
</reference>
<keyword evidence="3" id="KW-1185">Reference proteome</keyword>
<dbReference type="InterPro" id="IPR036286">
    <property type="entry name" value="LexA/Signal_pep-like_sf"/>
</dbReference>
<dbReference type="InterPro" id="IPR010982">
    <property type="entry name" value="Lambda_DNA-bd_dom_sf"/>
</dbReference>
<comment type="caution">
    <text evidence="2">The sequence shown here is derived from an EMBL/GenBank/DDBJ whole genome shotgun (WGS) entry which is preliminary data.</text>
</comment>
<dbReference type="SUPFAM" id="SSF51306">
    <property type="entry name" value="LexA/Signal peptidase"/>
    <property type="match status" value="1"/>
</dbReference>
<dbReference type="Proteomes" id="UP000746535">
    <property type="component" value="Unassembled WGS sequence"/>
</dbReference>
<feature type="domain" description="HTH cro/C1-type" evidence="1">
    <location>
        <begin position="8"/>
        <end position="63"/>
    </location>
</feature>
<dbReference type="Gene3D" id="2.10.109.10">
    <property type="entry name" value="Umud Fragment, subunit A"/>
    <property type="match status" value="1"/>
</dbReference>
<dbReference type="Pfam" id="PF00717">
    <property type="entry name" value="Peptidase_S24"/>
    <property type="match status" value="1"/>
</dbReference>
<dbReference type="Pfam" id="PF01381">
    <property type="entry name" value="HTH_3"/>
    <property type="match status" value="1"/>
</dbReference>
<dbReference type="CDD" id="cd06529">
    <property type="entry name" value="S24_LexA-like"/>
    <property type="match status" value="1"/>
</dbReference>
<name>A0ABX0YBD5_9PSED</name>
<organism evidence="2 3">
    <name type="scientific">Pseudomonas quercus</name>
    <dbReference type="NCBI Taxonomy" id="2722792"/>
    <lineage>
        <taxon>Bacteria</taxon>
        <taxon>Pseudomonadati</taxon>
        <taxon>Pseudomonadota</taxon>
        <taxon>Gammaproteobacteria</taxon>
        <taxon>Pseudomonadales</taxon>
        <taxon>Pseudomonadaceae</taxon>
        <taxon>Pseudomonas</taxon>
    </lineage>
</organism>
<dbReference type="InterPro" id="IPR039418">
    <property type="entry name" value="LexA-like"/>
</dbReference>
<proteinExistence type="predicted"/>
<dbReference type="RefSeq" id="WP_168080566.1">
    <property type="nucleotide sequence ID" value="NZ_JAAVJI010000001.1"/>
</dbReference>
<sequence>MDTWIDIVKDRMRQRRLTQEQLAERVNCSQGAINHWLSGRRKPDLDTMNRILRELGEKDLEVVQVLRVNEQSGRYDLGASEGMPPGVLTQPGFRYPLLKWAAAADDKPSIAAYSTGLSYLSDYQAAGPAFWLEVTGESMSAAHGRSVPAGSLILVDPFMSPEVGHLVLVSVPNQQQAVFRELREEGGRRYLRALNPTWPVLSWEDGWQVKGTVVRAMLVLA</sequence>
<evidence type="ECO:0000313" key="3">
    <source>
        <dbReference type="Proteomes" id="UP000746535"/>
    </source>
</evidence>
<evidence type="ECO:0000259" key="1">
    <source>
        <dbReference type="PROSITE" id="PS50943"/>
    </source>
</evidence>